<dbReference type="PANTHER" id="PTHR46429:SF1">
    <property type="entry name" value="23S RRNA (GUANOSINE-2'-O-)-METHYLTRANSFERASE RLMB"/>
    <property type="match status" value="1"/>
</dbReference>
<gene>
    <name evidence="6" type="ORF">FrCorBMG51_19915</name>
</gene>
<feature type="domain" description="RNA 2-O ribose methyltransferase substrate binding" evidence="5">
    <location>
        <begin position="139"/>
        <end position="215"/>
    </location>
</feature>
<name>A0ABR5F0D8_9ACTN</name>
<organism evidence="6 7">
    <name type="scientific">Protofrankia coriariae</name>
    <dbReference type="NCBI Taxonomy" id="1562887"/>
    <lineage>
        <taxon>Bacteria</taxon>
        <taxon>Bacillati</taxon>
        <taxon>Actinomycetota</taxon>
        <taxon>Actinomycetes</taxon>
        <taxon>Frankiales</taxon>
        <taxon>Frankiaceae</taxon>
        <taxon>Protofrankia</taxon>
    </lineage>
</organism>
<comment type="caution">
    <text evidence="6">The sequence shown here is derived from an EMBL/GenBank/DDBJ whole genome shotgun (WGS) entry which is preliminary data.</text>
</comment>
<dbReference type="NCBIfam" id="TIGR00186">
    <property type="entry name" value="rRNA_methyl_3"/>
    <property type="match status" value="1"/>
</dbReference>
<evidence type="ECO:0000313" key="6">
    <source>
        <dbReference type="EMBL" id="KLL10164.1"/>
    </source>
</evidence>
<feature type="region of interest" description="Disordered" evidence="4">
    <location>
        <begin position="1"/>
        <end position="136"/>
    </location>
</feature>
<dbReference type="Gene3D" id="3.30.1330.30">
    <property type="match status" value="1"/>
</dbReference>
<dbReference type="InterPro" id="IPR029028">
    <property type="entry name" value="Alpha/beta_knot_MTases"/>
</dbReference>
<dbReference type="PANTHER" id="PTHR46429">
    <property type="entry name" value="23S RRNA (GUANOSINE-2'-O-)-METHYLTRANSFERASE RLMB"/>
    <property type="match status" value="1"/>
</dbReference>
<sequence>MARGGQGGRAAKAGSHRKGASLGSGGQRRKALEGRGATPPAELRPGHPAQRRAAAAAAGEERRSRATRATDKTTHRDDRDRDNRPRGAGAGIRDDRAGDTGPRGPRASRQGRPTGSARPGPARAGRFTGRADRDEPEELVVGRNAVVEALRAGVPASVLYVAAGTEYDERLDEARRLAPRAGVAVADVARGDLDRLCGSAPHQGLALSVPPFRYAHPDDLLARAQEAPPGLLVALDGVTDPRNLGAVVRSAAAFGAHGVVVPERRAAGVTAAAWKTSAGAAARLPVARATNLVRALTGWAQAGLFVVGLAADGEISLDELEMASDPLVLVVGSEGRGLSRLVGERCDLTVRIPMAGDVESLNAGVAAGVALAEIARRRRLDAAETHPR</sequence>
<dbReference type="Proteomes" id="UP000035425">
    <property type="component" value="Unassembled WGS sequence"/>
</dbReference>
<dbReference type="InterPro" id="IPR001537">
    <property type="entry name" value="SpoU_MeTrfase"/>
</dbReference>
<evidence type="ECO:0000259" key="5">
    <source>
        <dbReference type="SMART" id="SM00967"/>
    </source>
</evidence>
<feature type="compositionally biased region" description="Basic and acidic residues" evidence="4">
    <location>
        <begin position="59"/>
        <end position="85"/>
    </location>
</feature>
<dbReference type="SUPFAM" id="SSF75217">
    <property type="entry name" value="alpha/beta knot"/>
    <property type="match status" value="1"/>
</dbReference>
<protein>
    <submittedName>
        <fullName evidence="6">rRNA methyltransferase</fullName>
    </submittedName>
</protein>
<dbReference type="Gene3D" id="3.40.1280.10">
    <property type="match status" value="1"/>
</dbReference>
<dbReference type="GO" id="GO:0032259">
    <property type="term" value="P:methylation"/>
    <property type="evidence" value="ECO:0007669"/>
    <property type="project" value="UniProtKB-KW"/>
</dbReference>
<dbReference type="CDD" id="cd18103">
    <property type="entry name" value="SpoU-like_RlmB"/>
    <property type="match status" value="1"/>
</dbReference>
<evidence type="ECO:0000256" key="4">
    <source>
        <dbReference type="SAM" id="MobiDB-lite"/>
    </source>
</evidence>
<dbReference type="GO" id="GO:0008168">
    <property type="term" value="F:methyltransferase activity"/>
    <property type="evidence" value="ECO:0007669"/>
    <property type="project" value="UniProtKB-KW"/>
</dbReference>
<dbReference type="SMART" id="SM00967">
    <property type="entry name" value="SpoU_sub_bind"/>
    <property type="match status" value="1"/>
</dbReference>
<proteinExistence type="inferred from homology"/>
<evidence type="ECO:0000313" key="7">
    <source>
        <dbReference type="Proteomes" id="UP000035425"/>
    </source>
</evidence>
<evidence type="ECO:0000256" key="1">
    <source>
        <dbReference type="ARBA" id="ARBA00007228"/>
    </source>
</evidence>
<evidence type="ECO:0000256" key="3">
    <source>
        <dbReference type="ARBA" id="ARBA00022679"/>
    </source>
</evidence>
<keyword evidence="7" id="KW-1185">Reference proteome</keyword>
<dbReference type="EMBL" id="JWIO01000041">
    <property type="protein sequence ID" value="KLL10164.1"/>
    <property type="molecule type" value="Genomic_DNA"/>
</dbReference>
<dbReference type="SUPFAM" id="SSF55315">
    <property type="entry name" value="L30e-like"/>
    <property type="match status" value="1"/>
</dbReference>
<comment type="similarity">
    <text evidence="1">Belongs to the class IV-like SAM-binding methyltransferase superfamily. RNA methyltransferase TrmH family.</text>
</comment>
<evidence type="ECO:0000256" key="2">
    <source>
        <dbReference type="ARBA" id="ARBA00022603"/>
    </source>
</evidence>
<dbReference type="InterPro" id="IPR029026">
    <property type="entry name" value="tRNA_m1G_MTases_N"/>
</dbReference>
<dbReference type="Pfam" id="PF08032">
    <property type="entry name" value="SpoU_sub_bind"/>
    <property type="match status" value="1"/>
</dbReference>
<reference evidence="6 7" key="1">
    <citation type="submission" date="2014-12" db="EMBL/GenBank/DDBJ databases">
        <title>Frankia sp. BMG5.1 draft genome.</title>
        <authorList>
            <person name="Gtari M."/>
            <person name="Ghodhbane-Gtari F."/>
            <person name="Nouioui I."/>
            <person name="Ktari A."/>
            <person name="Hezbri K."/>
            <person name="Mimouni W."/>
            <person name="Sbissi I."/>
            <person name="Ayari A."/>
            <person name="Yamanaka T."/>
            <person name="Normand P."/>
            <person name="Tisa L.S."/>
            <person name="Boudabous A."/>
        </authorList>
    </citation>
    <scope>NUCLEOTIDE SEQUENCE [LARGE SCALE GENOMIC DNA]</scope>
    <source>
        <strain evidence="6 7">BMG5.1</strain>
    </source>
</reference>
<dbReference type="InterPro" id="IPR013123">
    <property type="entry name" value="SpoU_subst-bd"/>
</dbReference>
<dbReference type="InterPro" id="IPR004441">
    <property type="entry name" value="rRNA_MeTrfase_TrmH"/>
</dbReference>
<keyword evidence="2 6" id="KW-0489">Methyltransferase</keyword>
<dbReference type="InterPro" id="IPR029064">
    <property type="entry name" value="Ribosomal_eL30-like_sf"/>
</dbReference>
<keyword evidence="3" id="KW-0808">Transferase</keyword>
<accession>A0ABR5F0D8</accession>
<dbReference type="Pfam" id="PF00588">
    <property type="entry name" value="SpoU_methylase"/>
    <property type="match status" value="1"/>
</dbReference>